<gene>
    <name evidence="2" type="ORF">MUK42_29123</name>
</gene>
<organism evidence="2 3">
    <name type="scientific">Musa troglodytarum</name>
    <name type="common">fe'i banana</name>
    <dbReference type="NCBI Taxonomy" id="320322"/>
    <lineage>
        <taxon>Eukaryota</taxon>
        <taxon>Viridiplantae</taxon>
        <taxon>Streptophyta</taxon>
        <taxon>Embryophyta</taxon>
        <taxon>Tracheophyta</taxon>
        <taxon>Spermatophyta</taxon>
        <taxon>Magnoliopsida</taxon>
        <taxon>Liliopsida</taxon>
        <taxon>Zingiberales</taxon>
        <taxon>Musaceae</taxon>
        <taxon>Musa</taxon>
    </lineage>
</organism>
<dbReference type="EMBL" id="CP097506">
    <property type="protein sequence ID" value="URD97849.1"/>
    <property type="molecule type" value="Genomic_DNA"/>
</dbReference>
<dbReference type="AlphaFoldDB" id="A0A9E7FKB5"/>
<reference evidence="2" key="1">
    <citation type="submission" date="2022-05" db="EMBL/GenBank/DDBJ databases">
        <title>The Musa troglodytarum L. genome provides insights into the mechanism of non-climacteric behaviour and enrichment of carotenoids.</title>
        <authorList>
            <person name="Wang J."/>
        </authorList>
    </citation>
    <scope>NUCLEOTIDE SEQUENCE</scope>
    <source>
        <tissue evidence="2">Leaf</tissue>
    </source>
</reference>
<keyword evidence="3" id="KW-1185">Reference proteome</keyword>
<name>A0A9E7FKB5_9LILI</name>
<evidence type="ECO:0000313" key="3">
    <source>
        <dbReference type="Proteomes" id="UP001055439"/>
    </source>
</evidence>
<proteinExistence type="predicted"/>
<sequence length="137" mass="15689">MRVCARAILNTSSMGFMVVAFGIHPMALKMSWNSFWRCDCFDICAVGALIQEGRREKRARIWRFSSAITRRRTPKAPTTGSGKESDVIARRRYPLLLPVLLPFEMSSRSIVCSIRMDGGQISMEDKEEWRFLLRLGV</sequence>
<keyword evidence="1" id="KW-0472">Membrane</keyword>
<dbReference type="Proteomes" id="UP001055439">
    <property type="component" value="Chromosome 4"/>
</dbReference>
<feature type="transmembrane region" description="Helical" evidence="1">
    <location>
        <begin position="7"/>
        <end position="28"/>
    </location>
</feature>
<accession>A0A9E7FKB5</accession>
<protein>
    <submittedName>
        <fullName evidence="2">Uncharacterized protein</fullName>
    </submittedName>
</protein>
<evidence type="ECO:0000256" key="1">
    <source>
        <dbReference type="SAM" id="Phobius"/>
    </source>
</evidence>
<evidence type="ECO:0000313" key="2">
    <source>
        <dbReference type="EMBL" id="URD97849.1"/>
    </source>
</evidence>
<keyword evidence="1" id="KW-1133">Transmembrane helix</keyword>
<keyword evidence="1" id="KW-0812">Transmembrane</keyword>